<gene>
    <name evidence="2" type="ORF">FMOSSE_LOCUS7061</name>
</gene>
<comment type="caution">
    <text evidence="2">The sequence shown here is derived from an EMBL/GenBank/DDBJ whole genome shotgun (WGS) entry which is preliminary data.</text>
</comment>
<dbReference type="EMBL" id="CAJVPP010001586">
    <property type="protein sequence ID" value="CAG8563150.1"/>
    <property type="molecule type" value="Genomic_DNA"/>
</dbReference>
<name>A0A9N9BC79_FUNMO</name>
<keyword evidence="3" id="KW-1185">Reference proteome</keyword>
<sequence>MREGFSDLTTVLCQDLNYDFYWAVEERESMEKVVHQKVDVERSTNTHGKVQAVESSISRTNTVIDE</sequence>
<reference evidence="2" key="1">
    <citation type="submission" date="2021-06" db="EMBL/GenBank/DDBJ databases">
        <authorList>
            <person name="Kallberg Y."/>
            <person name="Tangrot J."/>
            <person name="Rosling A."/>
        </authorList>
    </citation>
    <scope>NUCLEOTIDE SEQUENCE</scope>
    <source>
        <strain evidence="2">87-6 pot B 2015</strain>
    </source>
</reference>
<feature type="compositionally biased region" description="Polar residues" evidence="1">
    <location>
        <begin position="45"/>
        <end position="66"/>
    </location>
</feature>
<feature type="region of interest" description="Disordered" evidence="1">
    <location>
        <begin position="44"/>
        <end position="66"/>
    </location>
</feature>
<evidence type="ECO:0000313" key="2">
    <source>
        <dbReference type="EMBL" id="CAG8563150.1"/>
    </source>
</evidence>
<organism evidence="2 3">
    <name type="scientific">Funneliformis mosseae</name>
    <name type="common">Endomycorrhizal fungus</name>
    <name type="synonym">Glomus mosseae</name>
    <dbReference type="NCBI Taxonomy" id="27381"/>
    <lineage>
        <taxon>Eukaryota</taxon>
        <taxon>Fungi</taxon>
        <taxon>Fungi incertae sedis</taxon>
        <taxon>Mucoromycota</taxon>
        <taxon>Glomeromycotina</taxon>
        <taxon>Glomeromycetes</taxon>
        <taxon>Glomerales</taxon>
        <taxon>Glomeraceae</taxon>
        <taxon>Funneliformis</taxon>
    </lineage>
</organism>
<dbReference type="AlphaFoldDB" id="A0A9N9BC79"/>
<evidence type="ECO:0000256" key="1">
    <source>
        <dbReference type="SAM" id="MobiDB-lite"/>
    </source>
</evidence>
<accession>A0A9N9BC79</accession>
<evidence type="ECO:0000313" key="3">
    <source>
        <dbReference type="Proteomes" id="UP000789375"/>
    </source>
</evidence>
<dbReference type="Proteomes" id="UP000789375">
    <property type="component" value="Unassembled WGS sequence"/>
</dbReference>
<proteinExistence type="predicted"/>
<protein>
    <submittedName>
        <fullName evidence="2">12145_t:CDS:1</fullName>
    </submittedName>
</protein>